<dbReference type="Gene3D" id="3.40.50.720">
    <property type="entry name" value="NAD(P)-binding Rossmann-like Domain"/>
    <property type="match status" value="1"/>
</dbReference>
<dbReference type="Proteomes" id="UP000317318">
    <property type="component" value="Chromosome"/>
</dbReference>
<accession>A0A517R1M9</accession>
<dbReference type="RefSeq" id="WP_145363850.1">
    <property type="nucleotide sequence ID" value="NZ_CP036268.1"/>
</dbReference>
<dbReference type="SUPFAM" id="SSF55347">
    <property type="entry name" value="Glyceraldehyde-3-phosphate dehydrogenase-like, C-terminal domain"/>
    <property type="match status" value="1"/>
</dbReference>
<evidence type="ECO:0000313" key="3">
    <source>
        <dbReference type="EMBL" id="QDT37761.1"/>
    </source>
</evidence>
<evidence type="ECO:0000259" key="1">
    <source>
        <dbReference type="Pfam" id="PF01408"/>
    </source>
</evidence>
<dbReference type="OrthoDB" id="9783105at2"/>
<dbReference type="InterPro" id="IPR036291">
    <property type="entry name" value="NAD(P)-bd_dom_sf"/>
</dbReference>
<gene>
    <name evidence="3" type="primary">ycjS_3</name>
    <name evidence="3" type="ORF">Pan189_21430</name>
</gene>
<reference evidence="3 4" key="1">
    <citation type="submission" date="2019-02" db="EMBL/GenBank/DDBJ databases">
        <title>Deep-cultivation of Planctomycetes and their phenomic and genomic characterization uncovers novel biology.</title>
        <authorList>
            <person name="Wiegand S."/>
            <person name="Jogler M."/>
            <person name="Boedeker C."/>
            <person name="Pinto D."/>
            <person name="Vollmers J."/>
            <person name="Rivas-Marin E."/>
            <person name="Kohn T."/>
            <person name="Peeters S.H."/>
            <person name="Heuer A."/>
            <person name="Rast P."/>
            <person name="Oberbeckmann S."/>
            <person name="Bunk B."/>
            <person name="Jeske O."/>
            <person name="Meyerdierks A."/>
            <person name="Storesund J.E."/>
            <person name="Kallscheuer N."/>
            <person name="Luecker S."/>
            <person name="Lage O.M."/>
            <person name="Pohl T."/>
            <person name="Merkel B.J."/>
            <person name="Hornburger P."/>
            <person name="Mueller R.-W."/>
            <person name="Bruemmer F."/>
            <person name="Labrenz M."/>
            <person name="Spormann A.M."/>
            <person name="Op den Camp H."/>
            <person name="Overmann J."/>
            <person name="Amann R."/>
            <person name="Jetten M.S.M."/>
            <person name="Mascher T."/>
            <person name="Medema M.H."/>
            <person name="Devos D.P."/>
            <person name="Kaster A.-K."/>
            <person name="Ovreas L."/>
            <person name="Rohde M."/>
            <person name="Galperin M.Y."/>
            <person name="Jogler C."/>
        </authorList>
    </citation>
    <scope>NUCLEOTIDE SEQUENCE [LARGE SCALE GENOMIC DNA]</scope>
    <source>
        <strain evidence="3 4">Pan189</strain>
    </source>
</reference>
<dbReference type="GO" id="GO:0000166">
    <property type="term" value="F:nucleotide binding"/>
    <property type="evidence" value="ECO:0007669"/>
    <property type="project" value="InterPro"/>
</dbReference>
<protein>
    <submittedName>
        <fullName evidence="3">Putative oxidoreductase YcjS</fullName>
        <ecNumber evidence="3">1.-.-.-</ecNumber>
    </submittedName>
</protein>
<keyword evidence="3" id="KW-0560">Oxidoreductase</keyword>
<feature type="domain" description="Gfo/Idh/MocA-like oxidoreductase N-terminal" evidence="1">
    <location>
        <begin position="4"/>
        <end position="122"/>
    </location>
</feature>
<organism evidence="3 4">
    <name type="scientific">Stratiformator vulcanicus</name>
    <dbReference type="NCBI Taxonomy" id="2527980"/>
    <lineage>
        <taxon>Bacteria</taxon>
        <taxon>Pseudomonadati</taxon>
        <taxon>Planctomycetota</taxon>
        <taxon>Planctomycetia</taxon>
        <taxon>Planctomycetales</taxon>
        <taxon>Planctomycetaceae</taxon>
        <taxon>Stratiformator</taxon>
    </lineage>
</organism>
<feature type="domain" description="Gfo/Idh/MocA-like oxidoreductase C-terminal" evidence="2">
    <location>
        <begin position="134"/>
        <end position="344"/>
    </location>
</feature>
<dbReference type="InterPro" id="IPR052515">
    <property type="entry name" value="Gfo/Idh/MocA_Oxidoreductase"/>
</dbReference>
<dbReference type="PANTHER" id="PTHR43249:SF1">
    <property type="entry name" value="D-GLUCOSIDE 3-DEHYDROGENASE"/>
    <property type="match status" value="1"/>
</dbReference>
<dbReference type="KEGG" id="svp:Pan189_21430"/>
<dbReference type="InterPro" id="IPR004104">
    <property type="entry name" value="Gfo/Idh/MocA-like_OxRdtase_C"/>
</dbReference>
<dbReference type="EMBL" id="CP036268">
    <property type="protein sequence ID" value="QDT37761.1"/>
    <property type="molecule type" value="Genomic_DNA"/>
</dbReference>
<dbReference type="PANTHER" id="PTHR43249">
    <property type="entry name" value="UDP-N-ACETYL-2-AMINO-2-DEOXY-D-GLUCURONATE OXIDASE"/>
    <property type="match status" value="1"/>
</dbReference>
<dbReference type="AlphaFoldDB" id="A0A517R1M9"/>
<name>A0A517R1M9_9PLAN</name>
<evidence type="ECO:0000313" key="4">
    <source>
        <dbReference type="Proteomes" id="UP000317318"/>
    </source>
</evidence>
<dbReference type="SUPFAM" id="SSF51735">
    <property type="entry name" value="NAD(P)-binding Rossmann-fold domains"/>
    <property type="match status" value="1"/>
</dbReference>
<evidence type="ECO:0000259" key="2">
    <source>
        <dbReference type="Pfam" id="PF02894"/>
    </source>
</evidence>
<dbReference type="GO" id="GO:0016491">
    <property type="term" value="F:oxidoreductase activity"/>
    <property type="evidence" value="ECO:0007669"/>
    <property type="project" value="UniProtKB-KW"/>
</dbReference>
<dbReference type="Pfam" id="PF02894">
    <property type="entry name" value="GFO_IDH_MocA_C"/>
    <property type="match status" value="1"/>
</dbReference>
<proteinExistence type="predicted"/>
<dbReference type="InterPro" id="IPR000683">
    <property type="entry name" value="Gfo/Idh/MocA-like_OxRdtase_N"/>
</dbReference>
<dbReference type="EC" id="1.-.-.-" evidence="3"/>
<sequence>MDKLKIGVIGLGIGKTHIRGYREHPQAEVVAIADLNANRVEEVGREYNIKRRYTSAEELLGQDDLDIVSICTPNKFHMQQSVTALGRGMHVLCEKPIGMNADEARQMIEASRSCDRRLMINFSYRFNPQAIALKKRVDDGALGGVYFARTVWHRRRGVPGFGGWFGRKSLSGGGALIDLGVHRLDMALWLMDFPEPEWVIANTWDALTAPVAEQIEKTFDVEDFAAATIRFNNGTMLTVEISWAANIEHYELMETRLYGTHGGLVHRNIPDKYEYEAELFFEQDGDQYDQKLSSTPDDVKSSMYYFVESIIENKETPAPAEEALQVQKLLDAIYLSAEKGEPVRVS</sequence>
<keyword evidence="4" id="KW-1185">Reference proteome</keyword>
<dbReference type="Pfam" id="PF01408">
    <property type="entry name" value="GFO_IDH_MocA"/>
    <property type="match status" value="1"/>
</dbReference>
<dbReference type="Gene3D" id="3.30.360.10">
    <property type="entry name" value="Dihydrodipicolinate Reductase, domain 2"/>
    <property type="match status" value="1"/>
</dbReference>